<name>A0A7V5I1F3_UNCAE</name>
<dbReference type="PANTHER" id="PTHR11496">
    <property type="entry name" value="ALCOHOL DEHYDROGENASE"/>
    <property type="match status" value="1"/>
</dbReference>
<feature type="domain" description="Fe-containing alcohol dehydrogenase-like C-terminal" evidence="1">
    <location>
        <begin position="2"/>
        <end position="197"/>
    </location>
</feature>
<protein>
    <submittedName>
        <fullName evidence="2">Iron-containing alcohol dehydrogenase</fullName>
    </submittedName>
</protein>
<dbReference type="AlphaFoldDB" id="A0A7V5I1F3"/>
<evidence type="ECO:0000259" key="1">
    <source>
        <dbReference type="Pfam" id="PF25137"/>
    </source>
</evidence>
<dbReference type="EMBL" id="DRTT01000120">
    <property type="protein sequence ID" value="HHF98692.1"/>
    <property type="molecule type" value="Genomic_DNA"/>
</dbReference>
<accession>A0A7V5I1F3</accession>
<evidence type="ECO:0000313" key="2">
    <source>
        <dbReference type="EMBL" id="HHF98692.1"/>
    </source>
</evidence>
<reference evidence="2" key="1">
    <citation type="journal article" date="2020" name="mSystems">
        <title>Genome- and Community-Level Interaction Insights into Carbon Utilization and Element Cycling Functions of Hydrothermarchaeota in Hydrothermal Sediment.</title>
        <authorList>
            <person name="Zhou Z."/>
            <person name="Liu Y."/>
            <person name="Xu W."/>
            <person name="Pan J."/>
            <person name="Luo Z.H."/>
            <person name="Li M."/>
        </authorList>
    </citation>
    <scope>NUCLEOTIDE SEQUENCE [LARGE SCALE GENOMIC DNA]</scope>
    <source>
        <strain evidence="2">HyVt-92</strain>
    </source>
</reference>
<dbReference type="InterPro" id="IPR056798">
    <property type="entry name" value="ADH_Fe_C"/>
</dbReference>
<dbReference type="SUPFAM" id="SSF56796">
    <property type="entry name" value="Dehydroquinate synthase-like"/>
    <property type="match status" value="1"/>
</dbReference>
<dbReference type="Pfam" id="PF25137">
    <property type="entry name" value="ADH_Fe_C"/>
    <property type="match status" value="1"/>
</dbReference>
<dbReference type="GO" id="GO:0004022">
    <property type="term" value="F:alcohol dehydrogenase (NAD+) activity"/>
    <property type="evidence" value="ECO:0007669"/>
    <property type="project" value="TreeGrafter"/>
</dbReference>
<comment type="caution">
    <text evidence="2">The sequence shown here is derived from an EMBL/GenBank/DDBJ whole genome shotgun (WGS) entry which is preliminary data.</text>
</comment>
<dbReference type="Gene3D" id="1.20.1090.10">
    <property type="entry name" value="Dehydroquinate synthase-like - alpha domain"/>
    <property type="match status" value="1"/>
</dbReference>
<sequence>FDVMAHLTECLVSRRSNPITDFYCLKGVELVFEYLPRAYRNGEDLEARENMAIADTLAGWALVTSRPCLPHAMSHPVSAFYPEVDHGEALAALTCECMRFNIERGDEETVRKYCEIARIGGKNINSFTKEEALKSIDVIKELLEKIDLNVRLRDFGVKEEDFEGMVRSAFSTMRGPIEANPVDVSDRDIIELYKKSM</sequence>
<organism evidence="2">
    <name type="scientific">Aerophobetes bacterium</name>
    <dbReference type="NCBI Taxonomy" id="2030807"/>
    <lineage>
        <taxon>Bacteria</taxon>
        <taxon>Candidatus Aerophobota</taxon>
    </lineage>
</organism>
<proteinExistence type="predicted"/>
<dbReference type="PANTHER" id="PTHR11496:SF104">
    <property type="entry name" value="3-DEOXY-ALPHA-D-MANNO-OCTULOSONATE 8-OXIDASE"/>
    <property type="match status" value="1"/>
</dbReference>
<dbReference type="Proteomes" id="UP000886070">
    <property type="component" value="Unassembled WGS sequence"/>
</dbReference>
<dbReference type="InterPro" id="IPR039697">
    <property type="entry name" value="Alcohol_dehydrogenase_Fe"/>
</dbReference>
<gene>
    <name evidence="2" type="ORF">ENL39_04315</name>
</gene>
<feature type="non-terminal residue" evidence="2">
    <location>
        <position position="1"/>
    </location>
</feature>